<evidence type="ECO:0000259" key="1">
    <source>
        <dbReference type="Pfam" id="PF10433"/>
    </source>
</evidence>
<evidence type="ECO:0000313" key="2">
    <source>
        <dbReference type="EMBL" id="CAD7657691.1"/>
    </source>
</evidence>
<dbReference type="OrthoDB" id="436637at2759"/>
<dbReference type="InterPro" id="IPR050358">
    <property type="entry name" value="RSE1/DDB1/CFT1"/>
</dbReference>
<keyword evidence="3" id="KW-1185">Reference proteome</keyword>
<evidence type="ECO:0000313" key="3">
    <source>
        <dbReference type="Proteomes" id="UP000728032"/>
    </source>
</evidence>
<dbReference type="Gene3D" id="2.130.10.10">
    <property type="entry name" value="YVTN repeat-like/Quinoprotein amine dehydrogenase"/>
    <property type="match status" value="1"/>
</dbReference>
<dbReference type="PANTHER" id="PTHR10644">
    <property type="entry name" value="DNA REPAIR/RNA PROCESSING CPSF FAMILY"/>
    <property type="match status" value="1"/>
</dbReference>
<proteinExistence type="predicted"/>
<dbReference type="EMBL" id="CAJPVJ010013494">
    <property type="protein sequence ID" value="CAG2174877.1"/>
    <property type="molecule type" value="Genomic_DNA"/>
</dbReference>
<reference evidence="2" key="1">
    <citation type="submission" date="2020-11" db="EMBL/GenBank/DDBJ databases">
        <authorList>
            <person name="Tran Van P."/>
        </authorList>
    </citation>
    <scope>NUCLEOTIDE SEQUENCE</scope>
</reference>
<feature type="domain" description="RSE1/DDB1/CPSF1 first beta-propeller" evidence="1">
    <location>
        <begin position="14"/>
        <end position="136"/>
    </location>
</feature>
<name>A0A7R9MCK6_9ACAR</name>
<organism evidence="2">
    <name type="scientific">Oppiella nova</name>
    <dbReference type="NCBI Taxonomy" id="334625"/>
    <lineage>
        <taxon>Eukaryota</taxon>
        <taxon>Metazoa</taxon>
        <taxon>Ecdysozoa</taxon>
        <taxon>Arthropoda</taxon>
        <taxon>Chelicerata</taxon>
        <taxon>Arachnida</taxon>
        <taxon>Acari</taxon>
        <taxon>Acariformes</taxon>
        <taxon>Sarcoptiformes</taxon>
        <taxon>Oribatida</taxon>
        <taxon>Brachypylina</taxon>
        <taxon>Oppioidea</taxon>
        <taxon>Oppiidae</taxon>
        <taxon>Oppiella</taxon>
    </lineage>
</organism>
<dbReference type="Proteomes" id="UP000728032">
    <property type="component" value="Unassembled WGS sequence"/>
</dbReference>
<dbReference type="Pfam" id="PF10433">
    <property type="entry name" value="Beta-prop_RSE1_1st"/>
    <property type="match status" value="1"/>
</dbReference>
<gene>
    <name evidence="2" type="ORF">ONB1V03_LOCUS14316</name>
</gene>
<dbReference type="InterPro" id="IPR015943">
    <property type="entry name" value="WD40/YVTN_repeat-like_dom_sf"/>
</dbReference>
<accession>A0A7R9MCK6</accession>
<sequence length="140" mass="15454">MYLYNLTLQRASGVVHAVHGSFAGTKQQEIAVAKGKVLELLRPDVNTGKIHTLLSVEVFGVIRSMLTFRLTGGSKDYLVIGSDSGRIVILEYLPQKNVFDKVHQETFGKSGCRRIVPGQFLATDPKGRAVMINIFEAKYS</sequence>
<dbReference type="AlphaFoldDB" id="A0A7R9MCK6"/>
<protein>
    <recommendedName>
        <fullName evidence="1">RSE1/DDB1/CPSF1 first beta-propeller domain-containing protein</fullName>
    </recommendedName>
</protein>
<dbReference type="InterPro" id="IPR018846">
    <property type="entry name" value="Beta-prop_RSE1/DDB1/CPSF1_1st"/>
</dbReference>
<dbReference type="EMBL" id="OC928319">
    <property type="protein sequence ID" value="CAD7657691.1"/>
    <property type="molecule type" value="Genomic_DNA"/>
</dbReference>